<gene>
    <name evidence="1" type="ORF">Amon02_000849200</name>
</gene>
<reference evidence="1" key="1">
    <citation type="submission" date="2023-04" db="EMBL/GenBank/DDBJ databases">
        <title>Ambrosiozyma monospora NBRC 10751.</title>
        <authorList>
            <person name="Ichikawa N."/>
            <person name="Sato H."/>
            <person name="Tonouchi N."/>
        </authorList>
    </citation>
    <scope>NUCLEOTIDE SEQUENCE</scope>
    <source>
        <strain evidence="1">NBRC 10751</strain>
    </source>
</reference>
<evidence type="ECO:0000313" key="2">
    <source>
        <dbReference type="Proteomes" id="UP001165064"/>
    </source>
</evidence>
<name>A0ACB5TIX5_AMBMO</name>
<dbReference type="EMBL" id="BSXS01007576">
    <property type="protein sequence ID" value="GME89378.1"/>
    <property type="molecule type" value="Genomic_DNA"/>
</dbReference>
<organism evidence="1 2">
    <name type="scientific">Ambrosiozyma monospora</name>
    <name type="common">Yeast</name>
    <name type="synonym">Endomycopsis monosporus</name>
    <dbReference type="NCBI Taxonomy" id="43982"/>
    <lineage>
        <taxon>Eukaryota</taxon>
        <taxon>Fungi</taxon>
        <taxon>Dikarya</taxon>
        <taxon>Ascomycota</taxon>
        <taxon>Saccharomycotina</taxon>
        <taxon>Pichiomycetes</taxon>
        <taxon>Pichiales</taxon>
        <taxon>Pichiaceae</taxon>
        <taxon>Ambrosiozyma</taxon>
    </lineage>
</organism>
<sequence>MTVNGSRSSIYSIASLGDNSNVNLNSNSNNMNRPSSVFRKNFDHNCFPTLFAVTRTPSEEVGLMFESSDIKKLAFKKSQLSGSSDDLYYPLTVPIKKLIIHKQQEKEKRDTEKRKTMMKLLDKSEDGVDGEEKKKRISTSSKEESEKDQRMSPQKKMLLQMQQVAYGEEPVPCYIEDTIDDKLDNEANGNKTASEDDGKVNVIDDDEKNSIPHNGGEMKGIIAGIANRLVCHLGLEQLSYISMANCCVVLIPDNYVKLVEDMLNQL</sequence>
<protein>
    <submittedName>
        <fullName evidence="1">Unnamed protein product</fullName>
    </submittedName>
</protein>
<keyword evidence="2" id="KW-1185">Reference proteome</keyword>
<comment type="caution">
    <text evidence="1">The sequence shown here is derived from an EMBL/GenBank/DDBJ whole genome shotgun (WGS) entry which is preliminary data.</text>
</comment>
<accession>A0ACB5TIX5</accession>
<evidence type="ECO:0000313" key="1">
    <source>
        <dbReference type="EMBL" id="GME89378.1"/>
    </source>
</evidence>
<proteinExistence type="predicted"/>
<dbReference type="Proteomes" id="UP001165064">
    <property type="component" value="Unassembled WGS sequence"/>
</dbReference>